<dbReference type="GO" id="GO:0008270">
    <property type="term" value="F:zinc ion binding"/>
    <property type="evidence" value="ECO:0007669"/>
    <property type="project" value="TreeGrafter"/>
</dbReference>
<keyword evidence="7" id="KW-0342">GTP-binding</keyword>
<evidence type="ECO:0000256" key="5">
    <source>
        <dbReference type="ARBA" id="ARBA00022801"/>
    </source>
</evidence>
<name>A0AAI9AID0_9BACT</name>
<accession>A0AAI9AID0</accession>
<evidence type="ECO:0000256" key="4">
    <source>
        <dbReference type="ARBA" id="ARBA00022741"/>
    </source>
</evidence>
<evidence type="ECO:0000259" key="8">
    <source>
        <dbReference type="Pfam" id="PF02492"/>
    </source>
</evidence>
<organism evidence="9 10">
    <name type="scientific">Caminibacter mediatlanticus TB-2</name>
    <dbReference type="NCBI Taxonomy" id="391592"/>
    <lineage>
        <taxon>Bacteria</taxon>
        <taxon>Pseudomonadati</taxon>
        <taxon>Campylobacterota</taxon>
        <taxon>Epsilonproteobacteria</taxon>
        <taxon>Nautiliales</taxon>
        <taxon>Nautiliaceae</taxon>
        <taxon>Caminibacter</taxon>
    </lineage>
</organism>
<keyword evidence="4" id="KW-0547">Nucleotide-binding</keyword>
<dbReference type="SUPFAM" id="SSF52540">
    <property type="entry name" value="P-loop containing nucleoside triphosphate hydrolases"/>
    <property type="match status" value="1"/>
</dbReference>
<evidence type="ECO:0000256" key="3">
    <source>
        <dbReference type="ARBA" id="ARBA00022723"/>
    </source>
</evidence>
<sequence>MCVDCGCSTGHKHDHSHEHNHEHSHTHDHKHNVINEDIKNNPQLSHKVTVIEKILSKNNEMADEIRSEFDKHKITCFNMMSSPGSGKTTTLENLAEKLPLKFAVIEGDLETSRDAERIRNKGIWSFQLQTGRACHLDAGMVKHALPSFPFDDVEVAFIENVGNLVCPASYDVGAHYNMVFVSVPEGDDKIEKYPVMFRKADIVVITKADMLEFFDFDVNRAKEAANKLKPGVKVVLLNNKTGEGLDEIIEWIKEKRAEHLKKLNS</sequence>
<dbReference type="Gene3D" id="3.40.50.300">
    <property type="entry name" value="P-loop containing nucleotide triphosphate hydrolases"/>
    <property type="match status" value="1"/>
</dbReference>
<dbReference type="Pfam" id="PF02492">
    <property type="entry name" value="cobW"/>
    <property type="match status" value="1"/>
</dbReference>
<dbReference type="GO" id="GO:0016151">
    <property type="term" value="F:nickel cation binding"/>
    <property type="evidence" value="ECO:0007669"/>
    <property type="project" value="InterPro"/>
</dbReference>
<dbReference type="InterPro" id="IPR004392">
    <property type="entry name" value="Hyd_mat_HypB"/>
</dbReference>
<dbReference type="Proteomes" id="UP000003288">
    <property type="component" value="Unassembled WGS sequence"/>
</dbReference>
<dbReference type="PANTHER" id="PTHR30134:SF2">
    <property type="entry name" value="HYDROGENASE MATURATION FACTOR HYPB"/>
    <property type="match status" value="1"/>
</dbReference>
<dbReference type="GO" id="GO:0003924">
    <property type="term" value="F:GTPase activity"/>
    <property type="evidence" value="ECO:0007669"/>
    <property type="project" value="InterPro"/>
</dbReference>
<dbReference type="GO" id="GO:0051604">
    <property type="term" value="P:protein maturation"/>
    <property type="evidence" value="ECO:0007669"/>
    <property type="project" value="InterPro"/>
</dbReference>
<reference evidence="9 10" key="1">
    <citation type="journal article" date="2011" name="Stand. Genomic Sci.">
        <title>Draft genome sequence of Caminibacter mediatlanticus strain TB-2, an epsilonproteobacterium isolated from a deep-sea hydrothermal vent.</title>
        <authorList>
            <person name="Giovannelli D."/>
            <person name="Ferriera S."/>
            <person name="Johnson J."/>
            <person name="Kravitz S."/>
            <person name="Perez-Rodriguez I."/>
            <person name="Ricci J."/>
            <person name="O'Brien C."/>
            <person name="Voordeckers J.W."/>
            <person name="Bini E."/>
            <person name="Vetriani C."/>
        </authorList>
    </citation>
    <scope>NUCLEOTIDE SEQUENCE [LARGE SCALE GENOMIC DNA]</scope>
    <source>
        <strain evidence="9 10">TB-2</strain>
    </source>
</reference>
<dbReference type="NCBIfam" id="TIGR00073">
    <property type="entry name" value="hypB"/>
    <property type="match status" value="1"/>
</dbReference>
<evidence type="ECO:0000256" key="6">
    <source>
        <dbReference type="ARBA" id="ARBA00022833"/>
    </source>
</evidence>
<comment type="similarity">
    <text evidence="1">Belongs to the SIMIBI class G3E GTPase family. HypB/HupM subfamily.</text>
</comment>
<dbReference type="AlphaFoldDB" id="A0AAI9AID0"/>
<evidence type="ECO:0000313" key="9">
    <source>
        <dbReference type="EMBL" id="EDM24052.1"/>
    </source>
</evidence>
<dbReference type="InterPro" id="IPR027417">
    <property type="entry name" value="P-loop_NTPase"/>
</dbReference>
<comment type="caution">
    <text evidence="9">The sequence shown here is derived from an EMBL/GenBank/DDBJ whole genome shotgun (WGS) entry which is preliminary data.</text>
</comment>
<dbReference type="InterPro" id="IPR003495">
    <property type="entry name" value="CobW/HypB/UreG_nucleotide-bd"/>
</dbReference>
<dbReference type="CDD" id="cd05390">
    <property type="entry name" value="HypB"/>
    <property type="match status" value="1"/>
</dbReference>
<dbReference type="EMBL" id="ABCJ01000002">
    <property type="protein sequence ID" value="EDM24052.1"/>
    <property type="molecule type" value="Genomic_DNA"/>
</dbReference>
<keyword evidence="3" id="KW-0479">Metal-binding</keyword>
<evidence type="ECO:0000256" key="1">
    <source>
        <dbReference type="ARBA" id="ARBA00006211"/>
    </source>
</evidence>
<evidence type="ECO:0000313" key="10">
    <source>
        <dbReference type="Proteomes" id="UP000003288"/>
    </source>
</evidence>
<feature type="domain" description="CobW/HypB/UreG nucleotide-binding" evidence="8">
    <location>
        <begin position="80"/>
        <end position="235"/>
    </location>
</feature>
<dbReference type="GO" id="GO:0005525">
    <property type="term" value="F:GTP binding"/>
    <property type="evidence" value="ECO:0007669"/>
    <property type="project" value="UniProtKB-KW"/>
</dbReference>
<protein>
    <submittedName>
        <fullName evidence="9">Hydrogenase accessory protein HypB</fullName>
    </submittedName>
</protein>
<keyword evidence="6" id="KW-0862">Zinc</keyword>
<dbReference type="RefSeq" id="WP_007474034.1">
    <property type="nucleotide sequence ID" value="NZ_ABCJ01000002.1"/>
</dbReference>
<evidence type="ECO:0000256" key="2">
    <source>
        <dbReference type="ARBA" id="ARBA00022596"/>
    </source>
</evidence>
<dbReference type="PANTHER" id="PTHR30134">
    <property type="entry name" value="HYDROGENASE PROTEIN ASSEMBLY PROTEIN, NICKEL CHAPERONE"/>
    <property type="match status" value="1"/>
</dbReference>
<proteinExistence type="inferred from homology"/>
<keyword evidence="2" id="KW-0533">Nickel</keyword>
<gene>
    <name evidence="9" type="ORF">CMTB2_07351</name>
</gene>
<keyword evidence="5" id="KW-0378">Hydrolase</keyword>
<evidence type="ECO:0000256" key="7">
    <source>
        <dbReference type="ARBA" id="ARBA00023134"/>
    </source>
</evidence>
<dbReference type="PIRSF" id="PIRSF005624">
    <property type="entry name" value="Ni-bind_GTPase"/>
    <property type="match status" value="1"/>
</dbReference>